<dbReference type="EMBL" id="CAJHJT010000034">
    <property type="protein sequence ID" value="CAD7004374.1"/>
    <property type="molecule type" value="Genomic_DNA"/>
</dbReference>
<organism evidence="1 2">
    <name type="scientific">Ceratitis capitata</name>
    <name type="common">Mediterranean fruit fly</name>
    <name type="synonym">Tephritis capitata</name>
    <dbReference type="NCBI Taxonomy" id="7213"/>
    <lineage>
        <taxon>Eukaryota</taxon>
        <taxon>Metazoa</taxon>
        <taxon>Ecdysozoa</taxon>
        <taxon>Arthropoda</taxon>
        <taxon>Hexapoda</taxon>
        <taxon>Insecta</taxon>
        <taxon>Pterygota</taxon>
        <taxon>Neoptera</taxon>
        <taxon>Endopterygota</taxon>
        <taxon>Diptera</taxon>
        <taxon>Brachycera</taxon>
        <taxon>Muscomorpha</taxon>
        <taxon>Tephritoidea</taxon>
        <taxon>Tephritidae</taxon>
        <taxon>Ceratitis</taxon>
        <taxon>Ceratitis</taxon>
    </lineage>
</organism>
<sequence>MWHQHICFDSLFDTFEQSVFAHAQQCSKQISKTACGEVRRRTERNTKTTVAATTVPCGGNTEQTQQQQQQLNQTWRMLLPLPPPFVAVCVVARDDVRAETRRSEA</sequence>
<dbReference type="Proteomes" id="UP000606786">
    <property type="component" value="Unassembled WGS sequence"/>
</dbReference>
<proteinExistence type="predicted"/>
<protein>
    <submittedName>
        <fullName evidence="1">(Mediterranean fruit fly) hypothetical protein</fullName>
    </submittedName>
</protein>
<comment type="caution">
    <text evidence="1">The sequence shown here is derived from an EMBL/GenBank/DDBJ whole genome shotgun (WGS) entry which is preliminary data.</text>
</comment>
<accession>A0A811V098</accession>
<keyword evidence="2" id="KW-1185">Reference proteome</keyword>
<evidence type="ECO:0000313" key="2">
    <source>
        <dbReference type="Proteomes" id="UP000606786"/>
    </source>
</evidence>
<reference evidence="1" key="1">
    <citation type="submission" date="2020-11" db="EMBL/GenBank/DDBJ databases">
        <authorList>
            <person name="Whitehead M."/>
        </authorList>
    </citation>
    <scope>NUCLEOTIDE SEQUENCE</scope>
    <source>
        <strain evidence="1">EGII</strain>
    </source>
</reference>
<dbReference type="AlphaFoldDB" id="A0A811V098"/>
<gene>
    <name evidence="1" type="ORF">CCAP1982_LOCUS12784</name>
</gene>
<name>A0A811V098_CERCA</name>
<evidence type="ECO:0000313" key="1">
    <source>
        <dbReference type="EMBL" id="CAD7004374.1"/>
    </source>
</evidence>